<keyword evidence="1" id="KW-0805">Transcription regulation</keyword>
<accession>A0A5C7FZY9</accession>
<dbReference type="InterPro" id="IPR000595">
    <property type="entry name" value="cNMP-bd_dom"/>
</dbReference>
<evidence type="ECO:0000256" key="3">
    <source>
        <dbReference type="ARBA" id="ARBA00023163"/>
    </source>
</evidence>
<dbReference type="InterPro" id="IPR036390">
    <property type="entry name" value="WH_DNA-bd_sf"/>
</dbReference>
<dbReference type="InterPro" id="IPR014710">
    <property type="entry name" value="RmlC-like_jellyroll"/>
</dbReference>
<dbReference type="Pfam" id="PF13545">
    <property type="entry name" value="HTH_Crp_2"/>
    <property type="match status" value="1"/>
</dbReference>
<dbReference type="Gene3D" id="2.60.120.10">
    <property type="entry name" value="Jelly Rolls"/>
    <property type="match status" value="1"/>
</dbReference>
<feature type="domain" description="Cyclic nucleotide-binding" evidence="4">
    <location>
        <begin position="24"/>
        <end position="107"/>
    </location>
</feature>
<dbReference type="PANTHER" id="PTHR24567">
    <property type="entry name" value="CRP FAMILY TRANSCRIPTIONAL REGULATORY PROTEIN"/>
    <property type="match status" value="1"/>
</dbReference>
<organism evidence="5 6">
    <name type="scientific">Neolewinella aurantiaca</name>
    <dbReference type="NCBI Taxonomy" id="2602767"/>
    <lineage>
        <taxon>Bacteria</taxon>
        <taxon>Pseudomonadati</taxon>
        <taxon>Bacteroidota</taxon>
        <taxon>Saprospiria</taxon>
        <taxon>Saprospirales</taxon>
        <taxon>Lewinellaceae</taxon>
        <taxon>Neolewinella</taxon>
    </lineage>
</organism>
<sequence>MTKINTRMLSPRFFPQTPELKAKPRKFVKGEYLYQPADRLESVFIISSGMVKIGGYGPEGEEAIYDIAGPEEFCGNLKYLGGGRFHEFARAVTDVETITYDLRAFKRAFRKDESLHDWFVRLMVMRWARSESRLFRIASLKPRKRLAALLEELGATANNVTQLVTQADLANLTGLSRQTISKLLVKMEQG</sequence>
<evidence type="ECO:0000313" key="6">
    <source>
        <dbReference type="Proteomes" id="UP000321907"/>
    </source>
</evidence>
<dbReference type="GO" id="GO:0003700">
    <property type="term" value="F:DNA-binding transcription factor activity"/>
    <property type="evidence" value="ECO:0007669"/>
    <property type="project" value="TreeGrafter"/>
</dbReference>
<dbReference type="InterPro" id="IPR018490">
    <property type="entry name" value="cNMP-bd_dom_sf"/>
</dbReference>
<keyword evidence="6" id="KW-1185">Reference proteome</keyword>
<name>A0A5C7FZY9_9BACT</name>
<dbReference type="SUPFAM" id="SSF46785">
    <property type="entry name" value="Winged helix' DNA-binding domain"/>
    <property type="match status" value="1"/>
</dbReference>
<dbReference type="AlphaFoldDB" id="A0A5C7FZY9"/>
<evidence type="ECO:0000256" key="2">
    <source>
        <dbReference type="ARBA" id="ARBA00023125"/>
    </source>
</evidence>
<proteinExistence type="predicted"/>
<dbReference type="PANTHER" id="PTHR24567:SF74">
    <property type="entry name" value="HTH-TYPE TRANSCRIPTIONAL REGULATOR ARCR"/>
    <property type="match status" value="1"/>
</dbReference>
<dbReference type="SUPFAM" id="SSF51206">
    <property type="entry name" value="cAMP-binding domain-like"/>
    <property type="match status" value="1"/>
</dbReference>
<dbReference type="OrthoDB" id="667966at2"/>
<comment type="caution">
    <text evidence="5">The sequence shown here is derived from an EMBL/GenBank/DDBJ whole genome shotgun (WGS) entry which is preliminary data.</text>
</comment>
<protein>
    <submittedName>
        <fullName evidence="5">Crp/Fnr family transcriptional regulator</fullName>
    </submittedName>
</protein>
<dbReference type="InterPro" id="IPR012318">
    <property type="entry name" value="HTH_CRP"/>
</dbReference>
<dbReference type="GO" id="GO:0005829">
    <property type="term" value="C:cytosol"/>
    <property type="evidence" value="ECO:0007669"/>
    <property type="project" value="TreeGrafter"/>
</dbReference>
<reference evidence="5 6" key="1">
    <citation type="submission" date="2019-08" db="EMBL/GenBank/DDBJ databases">
        <title>Lewinella sp. strain SSH13 Genome sequencing and assembly.</title>
        <authorList>
            <person name="Kim I."/>
        </authorList>
    </citation>
    <scope>NUCLEOTIDE SEQUENCE [LARGE SCALE GENOMIC DNA]</scope>
    <source>
        <strain evidence="5 6">SSH13</strain>
    </source>
</reference>
<dbReference type="EMBL" id="VOXD01000004">
    <property type="protein sequence ID" value="TXF90916.1"/>
    <property type="molecule type" value="Genomic_DNA"/>
</dbReference>
<gene>
    <name evidence="5" type="ORF">FUA23_03710</name>
</gene>
<dbReference type="Proteomes" id="UP000321907">
    <property type="component" value="Unassembled WGS sequence"/>
</dbReference>
<keyword evidence="2" id="KW-0238">DNA-binding</keyword>
<evidence type="ECO:0000256" key="1">
    <source>
        <dbReference type="ARBA" id="ARBA00023015"/>
    </source>
</evidence>
<evidence type="ECO:0000259" key="4">
    <source>
        <dbReference type="PROSITE" id="PS50042"/>
    </source>
</evidence>
<dbReference type="PROSITE" id="PS50042">
    <property type="entry name" value="CNMP_BINDING_3"/>
    <property type="match status" value="1"/>
</dbReference>
<evidence type="ECO:0000313" key="5">
    <source>
        <dbReference type="EMBL" id="TXF90916.1"/>
    </source>
</evidence>
<dbReference type="GO" id="GO:0003677">
    <property type="term" value="F:DNA binding"/>
    <property type="evidence" value="ECO:0007669"/>
    <property type="project" value="UniProtKB-KW"/>
</dbReference>
<dbReference type="InterPro" id="IPR050397">
    <property type="entry name" value="Env_Response_Regulators"/>
</dbReference>
<dbReference type="RefSeq" id="WP_147929374.1">
    <property type="nucleotide sequence ID" value="NZ_VOXD01000004.1"/>
</dbReference>
<keyword evidence="3" id="KW-0804">Transcription</keyword>
<dbReference type="Pfam" id="PF00027">
    <property type="entry name" value="cNMP_binding"/>
    <property type="match status" value="1"/>
</dbReference>
<dbReference type="CDD" id="cd00038">
    <property type="entry name" value="CAP_ED"/>
    <property type="match status" value="1"/>
</dbReference>